<dbReference type="InterPro" id="IPR036084">
    <property type="entry name" value="Ser_inhib-like_sf"/>
</dbReference>
<proteinExistence type="predicted"/>
<dbReference type="InterPro" id="IPR002919">
    <property type="entry name" value="TIL_dom"/>
</dbReference>
<dbReference type="CDD" id="cd19941">
    <property type="entry name" value="TIL"/>
    <property type="match status" value="1"/>
</dbReference>
<feature type="chain" id="PRO_5008135359" evidence="1">
    <location>
        <begin position="21"/>
        <end position="109"/>
    </location>
</feature>
<dbReference type="EnsemblMetazoa" id="AFUN014326-RA">
    <property type="protein sequence ID" value="AFUN014326-PA"/>
    <property type="gene ID" value="AFUN014326"/>
</dbReference>
<keyword evidence="1" id="KW-0732">Signal</keyword>
<evidence type="ECO:0000313" key="3">
    <source>
        <dbReference type="EnsemblMetazoa" id="AFUN014326-PA"/>
    </source>
</evidence>
<sequence>MASVVHIIFTCSLIFCSASALRILPNPLPTVPPPSWCMSEMTSIAVIRPLCRVNEVYTCCGPCVQESCRPEPQDVNCLLACTEGCVCRPGFVRKIPGGICVPRQKCFKK</sequence>
<evidence type="ECO:0000256" key="1">
    <source>
        <dbReference type="SAM" id="SignalP"/>
    </source>
</evidence>
<accession>A0A182S1G6</accession>
<name>A0A182S1G6_ANOFN</name>
<dbReference type="AlphaFoldDB" id="A0A182S1G6"/>
<dbReference type="SUPFAM" id="SSF57567">
    <property type="entry name" value="Serine protease inhibitors"/>
    <property type="match status" value="1"/>
</dbReference>
<evidence type="ECO:0000259" key="2">
    <source>
        <dbReference type="Pfam" id="PF01826"/>
    </source>
</evidence>
<dbReference type="Gene3D" id="2.10.25.10">
    <property type="entry name" value="Laminin"/>
    <property type="match status" value="1"/>
</dbReference>
<reference evidence="3" key="1">
    <citation type="submission" date="2020-05" db="UniProtKB">
        <authorList>
            <consortium name="EnsemblMetazoa"/>
        </authorList>
    </citation>
    <scope>IDENTIFICATION</scope>
    <source>
        <strain evidence="3">FUMOZ</strain>
    </source>
</reference>
<feature type="domain" description="TIL" evidence="2">
    <location>
        <begin position="51"/>
        <end position="106"/>
    </location>
</feature>
<feature type="signal peptide" evidence="1">
    <location>
        <begin position="1"/>
        <end position="20"/>
    </location>
</feature>
<dbReference type="VEuPathDB" id="VectorBase:AFUN014326"/>
<dbReference type="Pfam" id="PF01826">
    <property type="entry name" value="TIL"/>
    <property type="match status" value="1"/>
</dbReference>
<protein>
    <submittedName>
        <fullName evidence="3">TIL domain-containing protein</fullName>
    </submittedName>
</protein>
<organism evidence="3">
    <name type="scientific">Anopheles funestus</name>
    <name type="common">African malaria mosquito</name>
    <dbReference type="NCBI Taxonomy" id="62324"/>
    <lineage>
        <taxon>Eukaryota</taxon>
        <taxon>Metazoa</taxon>
        <taxon>Ecdysozoa</taxon>
        <taxon>Arthropoda</taxon>
        <taxon>Hexapoda</taxon>
        <taxon>Insecta</taxon>
        <taxon>Pterygota</taxon>
        <taxon>Neoptera</taxon>
        <taxon>Endopterygota</taxon>
        <taxon>Diptera</taxon>
        <taxon>Nematocera</taxon>
        <taxon>Culicoidea</taxon>
        <taxon>Culicidae</taxon>
        <taxon>Anophelinae</taxon>
        <taxon>Anopheles</taxon>
    </lineage>
</organism>